<name>D1NWZ5_9BIFI</name>
<dbReference type="PROSITE" id="PS50949">
    <property type="entry name" value="HTH_GNTR"/>
    <property type="match status" value="1"/>
</dbReference>
<organism evidence="5 6">
    <name type="scientific">Bifidobacterium gallicum DSM 20093 = LMG 11596</name>
    <dbReference type="NCBI Taxonomy" id="561180"/>
    <lineage>
        <taxon>Bacteria</taxon>
        <taxon>Bacillati</taxon>
        <taxon>Actinomycetota</taxon>
        <taxon>Actinomycetes</taxon>
        <taxon>Bifidobacteriales</taxon>
        <taxon>Bifidobacteriaceae</taxon>
        <taxon>Bifidobacterium</taxon>
    </lineage>
</organism>
<dbReference type="InterPro" id="IPR000524">
    <property type="entry name" value="Tscrpt_reg_HTH_GntR"/>
</dbReference>
<dbReference type="Pfam" id="PF00392">
    <property type="entry name" value="GntR"/>
    <property type="match status" value="1"/>
</dbReference>
<dbReference type="InterPro" id="IPR036388">
    <property type="entry name" value="WH-like_DNA-bd_sf"/>
</dbReference>
<feature type="domain" description="HTH gntR-type" evidence="4">
    <location>
        <begin position="47"/>
        <end position="115"/>
    </location>
</feature>
<evidence type="ECO:0000256" key="2">
    <source>
        <dbReference type="ARBA" id="ARBA00023125"/>
    </source>
</evidence>
<dbReference type="Gene3D" id="1.20.120.530">
    <property type="entry name" value="GntR ligand-binding domain-like"/>
    <property type="match status" value="1"/>
</dbReference>
<sequence length="280" mass="30381">MEGTQRGAIMQAGTFDDIRTRIASFAAVVPPSASSGAAVRPTALQTPSRCEAAMDAIKSYIIRKGLRPGDPLPNEATLCDELGVSRSSVREAVRKLEALHIVSVVHGKGMFVGDLSLEPLVETLSFRAMTGGMAEIGELRDVIQVRRILDLGVSEQVVDAMRGTEQPRLLELAEQMAVNAAMNKTFLEADIEFHAIVHRASGNVVLSQLADSLWLVHMAILPQIGLSVSEDIVQSAESHRVMVETAVSGDLEAYRQAVIDHYRPIEGIVETYMRGHEAVE</sequence>
<gene>
    <name evidence="5" type="ORF">BIFGAL_04402</name>
</gene>
<dbReference type="SUPFAM" id="SSF46785">
    <property type="entry name" value="Winged helix' DNA-binding domain"/>
    <property type="match status" value="1"/>
</dbReference>
<dbReference type="Pfam" id="PF07729">
    <property type="entry name" value="FCD"/>
    <property type="match status" value="1"/>
</dbReference>
<dbReference type="CDD" id="cd07377">
    <property type="entry name" value="WHTH_GntR"/>
    <property type="match status" value="1"/>
</dbReference>
<dbReference type="AlphaFoldDB" id="D1NWZ5"/>
<dbReference type="InterPro" id="IPR008920">
    <property type="entry name" value="TF_FadR/GntR_C"/>
</dbReference>
<protein>
    <submittedName>
        <fullName evidence="5">Transcriptional regulator, GntR family</fullName>
    </submittedName>
</protein>
<dbReference type="EMBL" id="ABXB03000007">
    <property type="protein sequence ID" value="EFA22126.1"/>
    <property type="molecule type" value="Genomic_DNA"/>
</dbReference>
<dbReference type="eggNOG" id="COG2186">
    <property type="taxonomic scope" value="Bacteria"/>
</dbReference>
<accession>D1NWZ5</accession>
<reference evidence="5 6" key="1">
    <citation type="submission" date="2009-11" db="EMBL/GenBank/DDBJ databases">
        <authorList>
            <person name="Weinstock G."/>
            <person name="Sodergren E."/>
            <person name="Clifton S."/>
            <person name="Fulton L."/>
            <person name="Fulton B."/>
            <person name="Courtney L."/>
            <person name="Fronick C."/>
            <person name="Harrison M."/>
            <person name="Strong C."/>
            <person name="Farmer C."/>
            <person name="Delahaunty K."/>
            <person name="Markovic C."/>
            <person name="Hall O."/>
            <person name="Minx P."/>
            <person name="Tomlinson C."/>
            <person name="Mitreva M."/>
            <person name="Nelson J."/>
            <person name="Hou S."/>
            <person name="Wollam A."/>
            <person name="Pepin K.H."/>
            <person name="Johnson M."/>
            <person name="Bhonagiri V."/>
            <person name="Nash W.E."/>
            <person name="Warren W."/>
            <person name="Chinwalla A."/>
            <person name="Mardis E.R."/>
            <person name="Wilson R.K."/>
        </authorList>
    </citation>
    <scope>NUCLEOTIDE SEQUENCE [LARGE SCALE GENOMIC DNA]</scope>
    <source>
        <strain evidence="5 6">DSM 20093</strain>
    </source>
</reference>
<dbReference type="Gene3D" id="1.10.10.10">
    <property type="entry name" value="Winged helix-like DNA-binding domain superfamily/Winged helix DNA-binding domain"/>
    <property type="match status" value="1"/>
</dbReference>
<dbReference type="PANTHER" id="PTHR43537">
    <property type="entry name" value="TRANSCRIPTIONAL REGULATOR, GNTR FAMILY"/>
    <property type="match status" value="1"/>
</dbReference>
<dbReference type="GO" id="GO:0003700">
    <property type="term" value="F:DNA-binding transcription factor activity"/>
    <property type="evidence" value="ECO:0007669"/>
    <property type="project" value="InterPro"/>
</dbReference>
<evidence type="ECO:0000313" key="5">
    <source>
        <dbReference type="EMBL" id="EFA22126.1"/>
    </source>
</evidence>
<comment type="caution">
    <text evidence="5">The sequence shown here is derived from an EMBL/GenBank/DDBJ whole genome shotgun (WGS) entry which is preliminary data.</text>
</comment>
<dbReference type="PANTHER" id="PTHR43537:SF5">
    <property type="entry name" value="UXU OPERON TRANSCRIPTIONAL REGULATOR"/>
    <property type="match status" value="1"/>
</dbReference>
<dbReference type="SUPFAM" id="SSF48008">
    <property type="entry name" value="GntR ligand-binding domain-like"/>
    <property type="match status" value="1"/>
</dbReference>
<dbReference type="STRING" id="561180.BIFGAL_04402"/>
<keyword evidence="1" id="KW-0805">Transcription regulation</keyword>
<evidence type="ECO:0000256" key="1">
    <source>
        <dbReference type="ARBA" id="ARBA00023015"/>
    </source>
</evidence>
<proteinExistence type="predicted"/>
<dbReference type="PRINTS" id="PR00035">
    <property type="entry name" value="HTHGNTR"/>
</dbReference>
<dbReference type="SMART" id="SM00895">
    <property type="entry name" value="FCD"/>
    <property type="match status" value="1"/>
</dbReference>
<keyword evidence="3" id="KW-0804">Transcription</keyword>
<evidence type="ECO:0000313" key="6">
    <source>
        <dbReference type="Proteomes" id="UP000003656"/>
    </source>
</evidence>
<dbReference type="GO" id="GO:0003677">
    <property type="term" value="F:DNA binding"/>
    <property type="evidence" value="ECO:0007669"/>
    <property type="project" value="UniProtKB-KW"/>
</dbReference>
<dbReference type="InterPro" id="IPR011711">
    <property type="entry name" value="GntR_C"/>
</dbReference>
<dbReference type="Proteomes" id="UP000003656">
    <property type="component" value="Unassembled WGS sequence"/>
</dbReference>
<dbReference type="InterPro" id="IPR036390">
    <property type="entry name" value="WH_DNA-bd_sf"/>
</dbReference>
<dbReference type="SMART" id="SM00345">
    <property type="entry name" value="HTH_GNTR"/>
    <property type="match status" value="1"/>
</dbReference>
<keyword evidence="2" id="KW-0238">DNA-binding</keyword>
<evidence type="ECO:0000259" key="4">
    <source>
        <dbReference type="PROSITE" id="PS50949"/>
    </source>
</evidence>
<evidence type="ECO:0000256" key="3">
    <source>
        <dbReference type="ARBA" id="ARBA00023163"/>
    </source>
</evidence>